<comment type="caution">
    <text evidence="1">The sequence shown here is derived from an EMBL/GenBank/DDBJ whole genome shotgun (WGS) entry which is preliminary data.</text>
</comment>
<accession>A0AAW2T747</accession>
<evidence type="ECO:0000313" key="1">
    <source>
        <dbReference type="EMBL" id="KAL0400264.1"/>
    </source>
</evidence>
<sequence length="79" mass="8871">MEGRLWVSMIIPRPSILDGAKQVGRFQMNQRGNLEKATKVVGREAVLGRLRSDDLVSHQGYLNLCYVLLQDSGDVAERD</sequence>
<organism evidence="1">
    <name type="scientific">Sesamum radiatum</name>
    <name type="common">Black benniseed</name>
    <dbReference type="NCBI Taxonomy" id="300843"/>
    <lineage>
        <taxon>Eukaryota</taxon>
        <taxon>Viridiplantae</taxon>
        <taxon>Streptophyta</taxon>
        <taxon>Embryophyta</taxon>
        <taxon>Tracheophyta</taxon>
        <taxon>Spermatophyta</taxon>
        <taxon>Magnoliopsida</taxon>
        <taxon>eudicotyledons</taxon>
        <taxon>Gunneridae</taxon>
        <taxon>Pentapetalae</taxon>
        <taxon>asterids</taxon>
        <taxon>lamiids</taxon>
        <taxon>Lamiales</taxon>
        <taxon>Pedaliaceae</taxon>
        <taxon>Sesamum</taxon>
    </lineage>
</organism>
<dbReference type="AlphaFoldDB" id="A0AAW2T747"/>
<reference evidence="1" key="1">
    <citation type="submission" date="2020-06" db="EMBL/GenBank/DDBJ databases">
        <authorList>
            <person name="Li T."/>
            <person name="Hu X."/>
            <person name="Zhang T."/>
            <person name="Song X."/>
            <person name="Zhang H."/>
            <person name="Dai N."/>
            <person name="Sheng W."/>
            <person name="Hou X."/>
            <person name="Wei L."/>
        </authorList>
    </citation>
    <scope>NUCLEOTIDE SEQUENCE</scope>
    <source>
        <strain evidence="1">G02</strain>
        <tissue evidence="1">Leaf</tissue>
    </source>
</reference>
<protein>
    <submittedName>
        <fullName evidence="1">Uncharacterized protein</fullName>
    </submittedName>
</protein>
<dbReference type="EMBL" id="JACGWJ010000009">
    <property type="protein sequence ID" value="KAL0400264.1"/>
    <property type="molecule type" value="Genomic_DNA"/>
</dbReference>
<name>A0AAW2T747_SESRA</name>
<reference evidence="1" key="2">
    <citation type="journal article" date="2024" name="Plant">
        <title>Genomic evolution and insights into agronomic trait innovations of Sesamum species.</title>
        <authorList>
            <person name="Miao H."/>
            <person name="Wang L."/>
            <person name="Qu L."/>
            <person name="Liu H."/>
            <person name="Sun Y."/>
            <person name="Le M."/>
            <person name="Wang Q."/>
            <person name="Wei S."/>
            <person name="Zheng Y."/>
            <person name="Lin W."/>
            <person name="Duan Y."/>
            <person name="Cao H."/>
            <person name="Xiong S."/>
            <person name="Wang X."/>
            <person name="Wei L."/>
            <person name="Li C."/>
            <person name="Ma Q."/>
            <person name="Ju M."/>
            <person name="Zhao R."/>
            <person name="Li G."/>
            <person name="Mu C."/>
            <person name="Tian Q."/>
            <person name="Mei H."/>
            <person name="Zhang T."/>
            <person name="Gao T."/>
            <person name="Zhang H."/>
        </authorList>
    </citation>
    <scope>NUCLEOTIDE SEQUENCE</scope>
    <source>
        <strain evidence="1">G02</strain>
    </source>
</reference>
<proteinExistence type="predicted"/>
<gene>
    <name evidence="1" type="ORF">Sradi_2369700</name>
</gene>